<comment type="caution">
    <text evidence="2">The sequence shown here is derived from an EMBL/GenBank/DDBJ whole genome shotgun (WGS) entry which is preliminary data.</text>
</comment>
<dbReference type="RefSeq" id="WP_136741064.1">
    <property type="nucleotide sequence ID" value="NZ_SUMB01000005.1"/>
</dbReference>
<keyword evidence="3" id="KW-1185">Reference proteome</keyword>
<feature type="transmembrane region" description="Helical" evidence="1">
    <location>
        <begin position="104"/>
        <end position="127"/>
    </location>
</feature>
<keyword evidence="1" id="KW-0472">Membrane</keyword>
<proteinExistence type="predicted"/>
<keyword evidence="1" id="KW-1133">Transmembrane helix</keyword>
<dbReference type="EMBL" id="SUMB01000005">
    <property type="protein sequence ID" value="TJZ53051.1"/>
    <property type="molecule type" value="Genomic_DNA"/>
</dbReference>
<keyword evidence="1" id="KW-0812">Transmembrane</keyword>
<evidence type="ECO:0000256" key="1">
    <source>
        <dbReference type="SAM" id="Phobius"/>
    </source>
</evidence>
<gene>
    <name evidence="2" type="ORF">FCH28_18065</name>
</gene>
<accession>A0A4U0NFX6</accession>
<feature type="transmembrane region" description="Helical" evidence="1">
    <location>
        <begin position="69"/>
        <end position="92"/>
    </location>
</feature>
<protein>
    <submittedName>
        <fullName evidence="2">Uncharacterized protein</fullName>
    </submittedName>
</protein>
<evidence type="ECO:0000313" key="3">
    <source>
        <dbReference type="Proteomes" id="UP000308697"/>
    </source>
</evidence>
<sequence>MPPLSARAPRTAAYAAAVAVFPWVLGVLMMSLFSSTPDDWLSVSTLALPTAVFLALFAIRLIRRAEPRWMTVAIDTVAYTVILLADGIVQAAVTGDAAPVDAGFVQLIFGLLFTLTIPATLALSALLSKPLLRPGQS</sequence>
<feature type="transmembrane region" description="Helical" evidence="1">
    <location>
        <begin position="40"/>
        <end position="62"/>
    </location>
</feature>
<dbReference type="AlphaFoldDB" id="A0A4U0NFX6"/>
<reference evidence="2 3" key="1">
    <citation type="submission" date="2019-04" db="EMBL/GenBank/DDBJ databases">
        <title>Streptomyces piniterrae sp. nov., a heliquinomycin-producing actinomycete isolated from rhizosphere soil of Pinus yunnanensis.</title>
        <authorList>
            <person name="Zhuang X."/>
            <person name="Zhao J."/>
        </authorList>
    </citation>
    <scope>NUCLEOTIDE SEQUENCE [LARGE SCALE GENOMIC DNA]</scope>
    <source>
        <strain evidence="3">jys28</strain>
    </source>
</reference>
<organism evidence="2 3">
    <name type="scientific">Streptomyces piniterrae</name>
    <dbReference type="NCBI Taxonomy" id="2571125"/>
    <lineage>
        <taxon>Bacteria</taxon>
        <taxon>Bacillati</taxon>
        <taxon>Actinomycetota</taxon>
        <taxon>Actinomycetes</taxon>
        <taxon>Kitasatosporales</taxon>
        <taxon>Streptomycetaceae</taxon>
        <taxon>Streptomyces</taxon>
    </lineage>
</organism>
<dbReference type="Proteomes" id="UP000308697">
    <property type="component" value="Unassembled WGS sequence"/>
</dbReference>
<name>A0A4U0NFX6_9ACTN</name>
<evidence type="ECO:0000313" key="2">
    <source>
        <dbReference type="EMBL" id="TJZ53051.1"/>
    </source>
</evidence>
<feature type="transmembrane region" description="Helical" evidence="1">
    <location>
        <begin position="12"/>
        <end position="34"/>
    </location>
</feature>